<dbReference type="PANTHER" id="PTHR43718:SF2">
    <property type="entry name" value="LON PROTEASE HOMOLOG, MITOCHONDRIAL"/>
    <property type="match status" value="1"/>
</dbReference>
<dbReference type="NCBIfam" id="TIGR00763">
    <property type="entry name" value="lon"/>
    <property type="match status" value="1"/>
</dbReference>
<dbReference type="InterPro" id="IPR015947">
    <property type="entry name" value="PUA-like_sf"/>
</dbReference>
<evidence type="ECO:0000256" key="5">
    <source>
        <dbReference type="ARBA" id="ARBA00022801"/>
    </source>
</evidence>
<evidence type="ECO:0000256" key="7">
    <source>
        <dbReference type="ARBA" id="ARBA00022840"/>
    </source>
</evidence>
<comment type="similarity">
    <text evidence="9 10 11 12">Belongs to the peptidase S16 family.</text>
</comment>
<dbReference type="InterPro" id="IPR027417">
    <property type="entry name" value="P-loop_NTPase"/>
</dbReference>
<dbReference type="SUPFAM" id="SSF52540">
    <property type="entry name" value="P-loop containing nucleoside triphosphate hydrolases"/>
    <property type="match status" value="1"/>
</dbReference>
<dbReference type="InterPro" id="IPR008268">
    <property type="entry name" value="Peptidase_S16_AS"/>
</dbReference>
<dbReference type="SMART" id="SM00382">
    <property type="entry name" value="AAA"/>
    <property type="match status" value="1"/>
</dbReference>
<dbReference type="InterPro" id="IPR014721">
    <property type="entry name" value="Ribsml_uS5_D2-typ_fold_subgr"/>
</dbReference>
<evidence type="ECO:0000259" key="13">
    <source>
        <dbReference type="PROSITE" id="PS51786"/>
    </source>
</evidence>
<evidence type="ECO:0000256" key="4">
    <source>
        <dbReference type="ARBA" id="ARBA00022741"/>
    </source>
</evidence>
<dbReference type="Proteomes" id="UP001302274">
    <property type="component" value="Unassembled WGS sequence"/>
</dbReference>
<dbReference type="InterPro" id="IPR003593">
    <property type="entry name" value="AAA+_ATPase"/>
</dbReference>
<sequence>MSDLESDFQVKLKPSSGKDDLPKLPEIVVIIPIMNSPIFPGMIAPIILSEEKFTPELDESLLKTGYVALNLVKNDLKDDEGSIIPEEDIDFDKREIKSGDIYKVGVLCKVVKKLKLPDGSVNVLVHGMKRYRASEILSESPILKTRIEVFDDILETDEELDAYTRSVINQVKKLSEINPYFNEEMKLAMLNSPSPGSLADLVAFAISLDIPEAQDFLETLVVKKRFAKLLVYLKREKDVADIQKKISDEVNDKVNKYQREYFLREQLKVIRSELGMEEDEKSRDIKRIKEELEKVGMPEDVLKTAKEELERLELIPDSSPEYNVARTYLTWLIDLPWKKQTTDDLDINTSKKILDKDHYGLEKPKERILEFLAVRKLKPGYDGTILCLAGPPGVGKTSLGKSIAAALGRTFYRFSLGGMRDEAEIKGHRRTYVGAMPGKIIQALKRVEVNNPVIMLDEIDKIGKSFQGDPASALLEVLDPEQNSTFIDNYLDIPFDLSKVLFIATANYINDIPEALLDRMEVIELSGYTLEEKVAITTKWIIPRQLKKHGLQKADFSLNLNVIKKIIADYAREPGVRVLEQHIAKLCRRAALDKVSKPKGKAKKFVPTVENLEGMLGSPRFHSDSAEKKNKPGVVTGLAWTAYGGEILFIETLPLKGKGFKLTGQLGGVMNESASLAYSYVKKILQNQIDVDTAATKKKAGTKKPVAGTPAVVEHEPEDYLAAHEVHLHLPAGATPKDGPSAGITMALALYSLATNKAVDSNIAMTGELSLTGKVLPVGGIKEKVLAAKRAGITTIILPKQNEKDLKEVPVLHRKGMKFFPVSHFDEVLKIALKK</sequence>
<protein>
    <recommendedName>
        <fullName evidence="9 10">Lon protease</fullName>
        <ecNumber evidence="9 10">3.4.21.53</ecNumber>
    </recommendedName>
    <alternativeName>
        <fullName evidence="9">ATP-dependent protease La</fullName>
    </alternativeName>
</protein>
<evidence type="ECO:0000256" key="11">
    <source>
        <dbReference type="PROSITE-ProRule" id="PRU01122"/>
    </source>
</evidence>
<keyword evidence="7 9" id="KW-0067">ATP-binding</keyword>
<dbReference type="PROSITE" id="PS51787">
    <property type="entry name" value="LON_N"/>
    <property type="match status" value="1"/>
</dbReference>
<comment type="subunit">
    <text evidence="9 10">Homohexamer. Organized in a ring with a central cavity.</text>
</comment>
<comment type="caution">
    <text evidence="15">The sequence shown here is derived from an EMBL/GenBank/DDBJ whole genome shotgun (WGS) entry which is preliminary data.</text>
</comment>
<dbReference type="Gene3D" id="1.20.58.1480">
    <property type="match status" value="1"/>
</dbReference>
<keyword evidence="3 9" id="KW-0645">Protease</keyword>
<keyword evidence="5 9" id="KW-0378">Hydrolase</keyword>
<dbReference type="InterPro" id="IPR004815">
    <property type="entry name" value="Lon_bac/euk-typ"/>
</dbReference>
<dbReference type="SUPFAM" id="SSF54211">
    <property type="entry name" value="Ribosomal protein S5 domain 2-like"/>
    <property type="match status" value="1"/>
</dbReference>
<dbReference type="InterPro" id="IPR027065">
    <property type="entry name" value="Lon_Prtase"/>
</dbReference>
<dbReference type="Gene3D" id="3.40.50.300">
    <property type="entry name" value="P-loop containing nucleotide triphosphate hydrolases"/>
    <property type="match status" value="1"/>
</dbReference>
<dbReference type="PROSITE" id="PS51786">
    <property type="entry name" value="LON_PROTEOLYTIC"/>
    <property type="match status" value="1"/>
</dbReference>
<reference evidence="15 16" key="1">
    <citation type="submission" date="2023-11" db="EMBL/GenBank/DDBJ databases">
        <title>A Novel Polar Bacteriovorax (B. antarcticus) Isolated from the Biocrust in Antarctica.</title>
        <authorList>
            <person name="Mun W."/>
            <person name="Choi S.Y."/>
            <person name="Mitchell R.J."/>
        </authorList>
    </citation>
    <scope>NUCLEOTIDE SEQUENCE [LARGE SCALE GENOMIC DNA]</scope>
    <source>
        <strain evidence="15 16">PP10</strain>
    </source>
</reference>
<feature type="active site" evidence="9 11">
    <location>
        <position position="784"/>
    </location>
</feature>
<dbReference type="Gene3D" id="3.30.230.10">
    <property type="match status" value="1"/>
</dbReference>
<dbReference type="Gene3D" id="1.10.8.60">
    <property type="match status" value="1"/>
</dbReference>
<dbReference type="InterPro" id="IPR054594">
    <property type="entry name" value="Lon_lid"/>
</dbReference>
<evidence type="ECO:0000313" key="15">
    <source>
        <dbReference type="EMBL" id="MEA9354644.1"/>
    </source>
</evidence>
<proteinExistence type="evidence at transcript level"/>
<dbReference type="Pfam" id="PF22667">
    <property type="entry name" value="Lon_lid"/>
    <property type="match status" value="1"/>
</dbReference>
<comment type="function">
    <text evidence="9">ATP-dependent serine protease that mediates the selective degradation of mutant and abnormal proteins as well as certain short-lived regulatory proteins. Required for cellular homeostasis and for survival from DNA damage and developmental changes induced by stress. Degrades polypeptides processively to yield small peptide fragments that are 5 to 10 amino acids long. Binds to DNA in a double-stranded, site-specific manner.</text>
</comment>
<evidence type="ECO:0000313" key="16">
    <source>
        <dbReference type="Proteomes" id="UP001302274"/>
    </source>
</evidence>
<dbReference type="GO" id="GO:0004252">
    <property type="term" value="F:serine-type endopeptidase activity"/>
    <property type="evidence" value="ECO:0007669"/>
    <property type="project" value="UniProtKB-EC"/>
</dbReference>
<dbReference type="EC" id="3.4.21.53" evidence="9 10"/>
<evidence type="ECO:0000256" key="9">
    <source>
        <dbReference type="HAMAP-Rule" id="MF_01973"/>
    </source>
</evidence>
<accession>A0ABU5VQJ1</accession>
<evidence type="ECO:0000256" key="6">
    <source>
        <dbReference type="ARBA" id="ARBA00022825"/>
    </source>
</evidence>
<dbReference type="PANTHER" id="PTHR43718">
    <property type="entry name" value="LON PROTEASE"/>
    <property type="match status" value="1"/>
</dbReference>
<dbReference type="InterPro" id="IPR008269">
    <property type="entry name" value="Lon_proteolytic"/>
</dbReference>
<dbReference type="SMART" id="SM00464">
    <property type="entry name" value="LON"/>
    <property type="match status" value="1"/>
</dbReference>
<feature type="domain" description="Lon N-terminal" evidence="14">
    <location>
        <begin position="28"/>
        <end position="237"/>
    </location>
</feature>
<dbReference type="SUPFAM" id="SSF88697">
    <property type="entry name" value="PUA domain-like"/>
    <property type="match status" value="1"/>
</dbReference>
<dbReference type="Gene3D" id="2.30.130.40">
    <property type="entry name" value="LON domain-like"/>
    <property type="match status" value="1"/>
</dbReference>
<keyword evidence="4 9" id="KW-0547">Nucleotide-binding</keyword>
<evidence type="ECO:0000256" key="10">
    <source>
        <dbReference type="PIRNR" id="PIRNR001174"/>
    </source>
</evidence>
<comment type="induction">
    <text evidence="9">By heat shock.</text>
</comment>
<keyword evidence="8 9" id="KW-0346">Stress response</keyword>
<dbReference type="Pfam" id="PF02190">
    <property type="entry name" value="LON_substr_bdg"/>
    <property type="match status" value="1"/>
</dbReference>
<evidence type="ECO:0000256" key="2">
    <source>
        <dbReference type="ARBA" id="ARBA00022490"/>
    </source>
</evidence>
<gene>
    <name evidence="9 15" type="primary">lon</name>
    <name evidence="15" type="ORF">SHI21_00410</name>
</gene>
<evidence type="ECO:0000256" key="3">
    <source>
        <dbReference type="ARBA" id="ARBA00022670"/>
    </source>
</evidence>
<feature type="domain" description="Lon proteolytic" evidence="13">
    <location>
        <begin position="629"/>
        <end position="835"/>
    </location>
</feature>
<feature type="active site" evidence="9 11">
    <location>
        <position position="741"/>
    </location>
</feature>
<dbReference type="InterPro" id="IPR020568">
    <property type="entry name" value="Ribosomal_Su5_D2-typ_SF"/>
</dbReference>
<dbReference type="PIRSF" id="PIRSF001174">
    <property type="entry name" value="Lon_proteas"/>
    <property type="match status" value="1"/>
</dbReference>
<dbReference type="RefSeq" id="WP_323574091.1">
    <property type="nucleotide sequence ID" value="NZ_JAYGJQ010000001.1"/>
</dbReference>
<dbReference type="Pfam" id="PF00004">
    <property type="entry name" value="AAA"/>
    <property type="match status" value="1"/>
</dbReference>
<keyword evidence="2 9" id="KW-0963">Cytoplasm</keyword>
<keyword evidence="16" id="KW-1185">Reference proteome</keyword>
<evidence type="ECO:0000256" key="1">
    <source>
        <dbReference type="ARBA" id="ARBA00004496"/>
    </source>
</evidence>
<dbReference type="InterPro" id="IPR027543">
    <property type="entry name" value="Lon_bac"/>
</dbReference>
<organism evidence="15 16">
    <name type="scientific">Bacteriovorax antarcticus</name>
    <dbReference type="NCBI Taxonomy" id="3088717"/>
    <lineage>
        <taxon>Bacteria</taxon>
        <taxon>Pseudomonadati</taxon>
        <taxon>Bdellovibrionota</taxon>
        <taxon>Bacteriovoracia</taxon>
        <taxon>Bacteriovoracales</taxon>
        <taxon>Bacteriovoracaceae</taxon>
        <taxon>Bacteriovorax</taxon>
    </lineage>
</organism>
<evidence type="ECO:0000259" key="14">
    <source>
        <dbReference type="PROSITE" id="PS51787"/>
    </source>
</evidence>
<feature type="binding site" evidence="9">
    <location>
        <begin position="390"/>
        <end position="397"/>
    </location>
    <ligand>
        <name>ATP</name>
        <dbReference type="ChEBI" id="CHEBI:30616"/>
    </ligand>
</feature>
<dbReference type="HAMAP" id="MF_01973">
    <property type="entry name" value="lon_bact"/>
    <property type="match status" value="1"/>
</dbReference>
<comment type="catalytic activity">
    <reaction evidence="9 10 11">
        <text>Hydrolysis of proteins in presence of ATP.</text>
        <dbReference type="EC" id="3.4.21.53"/>
    </reaction>
</comment>
<name>A0ABU5VQJ1_9BACT</name>
<evidence type="ECO:0000256" key="12">
    <source>
        <dbReference type="RuleBase" id="RU000591"/>
    </source>
</evidence>
<dbReference type="PROSITE" id="PS01046">
    <property type="entry name" value="LON_SER"/>
    <property type="match status" value="1"/>
</dbReference>
<dbReference type="InterPro" id="IPR003111">
    <property type="entry name" value="Lon_prtase_N"/>
</dbReference>
<dbReference type="PRINTS" id="PR00830">
    <property type="entry name" value="ENDOLAPTASE"/>
</dbReference>
<dbReference type="CDD" id="cd19500">
    <property type="entry name" value="RecA-like_Lon"/>
    <property type="match status" value="1"/>
</dbReference>
<dbReference type="InterPro" id="IPR003959">
    <property type="entry name" value="ATPase_AAA_core"/>
</dbReference>
<evidence type="ECO:0000256" key="8">
    <source>
        <dbReference type="ARBA" id="ARBA00023016"/>
    </source>
</evidence>
<dbReference type="Gene3D" id="1.20.5.5270">
    <property type="match status" value="1"/>
</dbReference>
<keyword evidence="6 9" id="KW-0720">Serine protease</keyword>
<dbReference type="InterPro" id="IPR046336">
    <property type="entry name" value="Lon_prtase_N_sf"/>
</dbReference>
<dbReference type="EMBL" id="JAYGJQ010000001">
    <property type="protein sequence ID" value="MEA9354644.1"/>
    <property type="molecule type" value="Genomic_DNA"/>
</dbReference>
<dbReference type="Pfam" id="PF05362">
    <property type="entry name" value="Lon_C"/>
    <property type="match status" value="2"/>
</dbReference>
<comment type="subcellular location">
    <subcellularLocation>
        <location evidence="1 9 10">Cytoplasm</location>
    </subcellularLocation>
</comment>